<feature type="region of interest" description="Disordered" evidence="6">
    <location>
        <begin position="310"/>
        <end position="349"/>
    </location>
</feature>
<evidence type="ECO:0000259" key="8">
    <source>
        <dbReference type="Pfam" id="PF20946"/>
    </source>
</evidence>
<dbReference type="GO" id="GO:0043596">
    <property type="term" value="C:nuclear replication fork"/>
    <property type="evidence" value="ECO:0007669"/>
    <property type="project" value="TreeGrafter"/>
</dbReference>
<organism evidence="10 11">
    <name type="scientific">Lactarius akahatsu</name>
    <dbReference type="NCBI Taxonomy" id="416441"/>
    <lineage>
        <taxon>Eukaryota</taxon>
        <taxon>Fungi</taxon>
        <taxon>Dikarya</taxon>
        <taxon>Basidiomycota</taxon>
        <taxon>Agaricomycotina</taxon>
        <taxon>Agaricomycetes</taxon>
        <taxon>Russulales</taxon>
        <taxon>Russulaceae</taxon>
        <taxon>Lactarius</taxon>
    </lineage>
</organism>
<gene>
    <name evidence="10" type="ORF">EDB92DRAFT_2073717</name>
</gene>
<dbReference type="EMBL" id="JAKELL010000160">
    <property type="protein sequence ID" value="KAH8979627.1"/>
    <property type="molecule type" value="Genomic_DNA"/>
</dbReference>
<dbReference type="SMART" id="SM00320">
    <property type="entry name" value="WD40"/>
    <property type="match status" value="7"/>
</dbReference>
<evidence type="ECO:0000259" key="9">
    <source>
        <dbReference type="Pfam" id="PF24817"/>
    </source>
</evidence>
<dbReference type="Pfam" id="PF24817">
    <property type="entry name" value="WD40_WDHD1_1st"/>
    <property type="match status" value="1"/>
</dbReference>
<dbReference type="Proteomes" id="UP001201163">
    <property type="component" value="Unassembled WGS sequence"/>
</dbReference>
<feature type="compositionally biased region" description="Basic and acidic residues" evidence="6">
    <location>
        <begin position="340"/>
        <end position="349"/>
    </location>
</feature>
<dbReference type="InterPro" id="IPR001680">
    <property type="entry name" value="WD40_rpt"/>
</dbReference>
<dbReference type="InterPro" id="IPR057646">
    <property type="entry name" value="WD40_WDHD1_1st"/>
</dbReference>
<reference evidence="10" key="1">
    <citation type="submission" date="2022-01" db="EMBL/GenBank/DDBJ databases">
        <title>Comparative genomics reveals a dynamic genome evolution in the ectomycorrhizal milk-cap (Lactarius) mushrooms.</title>
        <authorList>
            <consortium name="DOE Joint Genome Institute"/>
            <person name="Lebreton A."/>
            <person name="Tang N."/>
            <person name="Kuo A."/>
            <person name="LaButti K."/>
            <person name="Drula E."/>
            <person name="Barry K."/>
            <person name="Clum A."/>
            <person name="Lipzen A."/>
            <person name="Mousain D."/>
            <person name="Ng V."/>
            <person name="Wang R."/>
            <person name="Wang X."/>
            <person name="Dai Y."/>
            <person name="Henrissat B."/>
            <person name="Grigoriev I.V."/>
            <person name="Guerin-Laguette A."/>
            <person name="Yu F."/>
            <person name="Martin F.M."/>
        </authorList>
    </citation>
    <scope>NUCLEOTIDE SEQUENCE</scope>
    <source>
        <strain evidence="10">QP</strain>
    </source>
</reference>
<dbReference type="InterPro" id="IPR022100">
    <property type="entry name" value="WDHD1/CFT4_beta-prop_2nd"/>
</dbReference>
<dbReference type="SUPFAM" id="SSF50978">
    <property type="entry name" value="WD40 repeat-like"/>
    <property type="match status" value="1"/>
</dbReference>
<feature type="compositionally biased region" description="Acidic residues" evidence="6">
    <location>
        <begin position="1034"/>
        <end position="1043"/>
    </location>
</feature>
<dbReference type="InterPro" id="IPR048591">
    <property type="entry name" value="WDHD1/CFT4_hel"/>
</dbReference>
<dbReference type="PROSITE" id="PS50082">
    <property type="entry name" value="WD_REPEATS_2"/>
    <property type="match status" value="2"/>
</dbReference>
<feature type="repeat" description="WD" evidence="5">
    <location>
        <begin position="136"/>
        <end position="177"/>
    </location>
</feature>
<dbReference type="GO" id="GO:0000278">
    <property type="term" value="P:mitotic cell cycle"/>
    <property type="evidence" value="ECO:0007669"/>
    <property type="project" value="TreeGrafter"/>
</dbReference>
<proteinExistence type="predicted"/>
<evidence type="ECO:0000256" key="1">
    <source>
        <dbReference type="ARBA" id="ARBA00004123"/>
    </source>
</evidence>
<dbReference type="InterPro" id="IPR019775">
    <property type="entry name" value="WD40_repeat_CS"/>
</dbReference>
<feature type="region of interest" description="Disordered" evidence="6">
    <location>
        <begin position="808"/>
        <end position="1105"/>
    </location>
</feature>
<feature type="domain" description="WDHD1/CFT4 second beta-propeller" evidence="7">
    <location>
        <begin position="398"/>
        <end position="700"/>
    </location>
</feature>
<dbReference type="PANTHER" id="PTHR19932:SF10">
    <property type="entry name" value="WD REPEAT AND HMG-BOX DNA-BINDING PROTEIN 1"/>
    <property type="match status" value="1"/>
</dbReference>
<feature type="compositionally biased region" description="Basic and acidic residues" evidence="6">
    <location>
        <begin position="961"/>
        <end position="977"/>
    </location>
</feature>
<feature type="compositionally biased region" description="Basic residues" evidence="6">
    <location>
        <begin position="929"/>
        <end position="940"/>
    </location>
</feature>
<comment type="caution">
    <text evidence="10">The sequence shown here is derived from an EMBL/GenBank/DDBJ whole genome shotgun (WGS) entry which is preliminary data.</text>
</comment>
<name>A0AAD4L491_9AGAM</name>
<evidence type="ECO:0008006" key="12">
    <source>
        <dbReference type="Google" id="ProtNLM"/>
    </source>
</evidence>
<dbReference type="InterPro" id="IPR015943">
    <property type="entry name" value="WD40/YVTN_repeat-like_dom_sf"/>
</dbReference>
<sequence length="1105" mass="121135">MSSVKAAINLAHSPGYTALAFSRDGAFCYTGGDDCIVRLWKTDEGEDQEPPTAIEAGESIMTLAASNSAWFSGSKDSDVRQYKAGDPDMEAVVTSSAAACIRCIAIDPAGKRIAVSSDEATVKLIDIEDTVNMSILHGHNDVVRRVTWEPSGTILTSCSADGKIIVWDVTQDPRQLKLIDGVIPTIKDKDSRDFAHDCSAVWHPSGQYFVVATRTHEIVTISRDSWTKSSTFSGSSGTIYALALSPNGVYLAASAGKDVHVWSTQTRRLLFSFPNATTEFVTQMAFSPTRNLLAWTDFAGSLYRWSDPIPSTSPSPVASAPTSALTRPVRRGPTPTLFDDDPKSHQKDDVAIGGVDDFENEDWILDDVGGLEDDTGARADDGDVFVKEMVSVTKAQPAFQPGSTPMENRKRYLVYNMIGVIEVTDQDTHHIVNVEFHDRSARKAYHFTDHFKYDLAALGPRGAVYACQPENEHAAHVVYKPYGNWATQGEWTYELDNKVRVLGVAAGGPATSRSMRTLSDGDMQGNGNVVVATSDNELTFLSGTGIERCSIALDGDFVSMVAGPEWVFVVQRDGATTMDGSQNLMGTLYDFEDMCVLQNRKLPIRKAHTLQWIGISEEGAPTVYDSAGVMYLMPRFRIPLRGTWVRILDTEKLERKQGKDESYWPVGISENTFMCLILKGRQEYPAFPRPLIQDLPVRLPFRGKDPKDAPLEEQRVSTALRANQCIFRITRDALGDEDPPDELLARELALDKELVQLIQTACKNDKLPRALELTRMLHHTSSFDMAAKVAAFYRLVGLQEKMQALKEDRIASGRPRPRDWARDYDPVLPPRLPPADVPRNGSRAFQDFGPPAAVHRPGLARATPSLPPLPEDDVYSGNEDYAAVPSESKRKRAVSDGIARGGSALPDNAKRRAVEDDEAAALPLPKPSPRVRTHSRKSPATRRTGSRNPFARNHPNNKSLHKSESFFDKAEAAETGKWKATASAANGRGPKRDNTKQSTLFGLPAVPAPEKTAKRARTKGGAVLSEEARATEPDTSESQDIEMAESQTQITEDLESRAAAVDPQQESQATEVVTQVEEGDSPEPIDWPVTPPSIGQNLPDEISAS</sequence>
<comment type="subcellular location">
    <subcellularLocation>
        <location evidence="1">Nucleus</location>
    </subcellularLocation>
</comment>
<dbReference type="PROSITE" id="PS00678">
    <property type="entry name" value="WD_REPEATS_1"/>
    <property type="match status" value="1"/>
</dbReference>
<protein>
    <recommendedName>
        <fullName evidence="12">Minichromosome loss protein Mcl1 middle region domain-containing protein</fullName>
    </recommendedName>
</protein>
<keyword evidence="4" id="KW-0539">Nucleus</keyword>
<evidence type="ECO:0000256" key="4">
    <source>
        <dbReference type="ARBA" id="ARBA00023242"/>
    </source>
</evidence>
<dbReference type="AlphaFoldDB" id="A0AAD4L491"/>
<dbReference type="PANTHER" id="PTHR19932">
    <property type="entry name" value="WD REPEAT AND HMG-BOX DNA BINDING PROTEIN"/>
    <property type="match status" value="1"/>
</dbReference>
<evidence type="ECO:0000256" key="3">
    <source>
        <dbReference type="ARBA" id="ARBA00022737"/>
    </source>
</evidence>
<keyword evidence="2 5" id="KW-0853">WD repeat</keyword>
<feature type="compositionally biased region" description="Low complexity" evidence="6">
    <location>
        <begin position="310"/>
        <end position="326"/>
    </location>
</feature>
<feature type="compositionally biased region" description="Basic and acidic residues" evidence="6">
    <location>
        <begin position="808"/>
        <end position="825"/>
    </location>
</feature>
<dbReference type="PROSITE" id="PS50294">
    <property type="entry name" value="WD_REPEATS_REGION"/>
    <property type="match status" value="1"/>
</dbReference>
<feature type="repeat" description="WD" evidence="5">
    <location>
        <begin position="9"/>
        <end position="50"/>
    </location>
</feature>
<dbReference type="Gene3D" id="2.130.10.10">
    <property type="entry name" value="YVTN repeat-like/Quinoprotein amine dehydrogenase"/>
    <property type="match status" value="2"/>
</dbReference>
<dbReference type="GO" id="GO:0006261">
    <property type="term" value="P:DNA-templated DNA replication"/>
    <property type="evidence" value="ECO:0007669"/>
    <property type="project" value="TreeGrafter"/>
</dbReference>
<evidence type="ECO:0000256" key="6">
    <source>
        <dbReference type="SAM" id="MobiDB-lite"/>
    </source>
</evidence>
<dbReference type="Pfam" id="PF20946">
    <property type="entry name" value="Ctf4_C"/>
    <property type="match status" value="1"/>
</dbReference>
<feature type="compositionally biased region" description="Pro residues" evidence="6">
    <location>
        <begin position="827"/>
        <end position="836"/>
    </location>
</feature>
<evidence type="ECO:0000313" key="11">
    <source>
        <dbReference type="Proteomes" id="UP001201163"/>
    </source>
</evidence>
<evidence type="ECO:0000313" key="10">
    <source>
        <dbReference type="EMBL" id="KAH8979627.1"/>
    </source>
</evidence>
<evidence type="ECO:0000259" key="7">
    <source>
        <dbReference type="Pfam" id="PF12341"/>
    </source>
</evidence>
<feature type="domain" description="WDHD1/CFT4 helical bundle" evidence="8">
    <location>
        <begin position="711"/>
        <end position="810"/>
    </location>
</feature>
<dbReference type="InterPro" id="IPR036322">
    <property type="entry name" value="WD40_repeat_dom_sf"/>
</dbReference>
<dbReference type="GO" id="GO:0006281">
    <property type="term" value="P:DNA repair"/>
    <property type="evidence" value="ECO:0007669"/>
    <property type="project" value="TreeGrafter"/>
</dbReference>
<evidence type="ECO:0000256" key="2">
    <source>
        <dbReference type="ARBA" id="ARBA00022574"/>
    </source>
</evidence>
<feature type="domain" description="WDHD1 first WD40" evidence="9">
    <location>
        <begin position="10"/>
        <end position="302"/>
    </location>
</feature>
<dbReference type="GO" id="GO:0003682">
    <property type="term" value="F:chromatin binding"/>
    <property type="evidence" value="ECO:0007669"/>
    <property type="project" value="TreeGrafter"/>
</dbReference>
<keyword evidence="3" id="KW-0677">Repeat</keyword>
<feature type="compositionally biased region" description="Polar residues" evidence="6">
    <location>
        <begin position="1064"/>
        <end position="1073"/>
    </location>
</feature>
<evidence type="ECO:0000256" key="5">
    <source>
        <dbReference type="PROSITE-ProRule" id="PRU00221"/>
    </source>
</evidence>
<keyword evidence="11" id="KW-1185">Reference proteome</keyword>
<dbReference type="Pfam" id="PF12341">
    <property type="entry name" value="Mcl1_mid"/>
    <property type="match status" value="1"/>
</dbReference>
<accession>A0AAD4L491</accession>